<evidence type="ECO:0000313" key="6">
    <source>
        <dbReference type="EMBL" id="KAL1122108.1"/>
    </source>
</evidence>
<proteinExistence type="inferred from homology"/>
<gene>
    <name evidence="6" type="ORF">AAG570_003514</name>
</gene>
<dbReference type="InterPro" id="IPR002123">
    <property type="entry name" value="Plipid/glycerol_acylTrfase"/>
</dbReference>
<evidence type="ECO:0000313" key="7">
    <source>
        <dbReference type="Proteomes" id="UP001558652"/>
    </source>
</evidence>
<evidence type="ECO:0000256" key="3">
    <source>
        <dbReference type="ARBA" id="ARBA00023315"/>
    </source>
</evidence>
<dbReference type="EMBL" id="JBFDAA010000014">
    <property type="protein sequence ID" value="KAL1122108.1"/>
    <property type="molecule type" value="Genomic_DNA"/>
</dbReference>
<dbReference type="SUPFAM" id="SSF69593">
    <property type="entry name" value="Glycerol-3-phosphate (1)-acyltransferase"/>
    <property type="match status" value="1"/>
</dbReference>
<reference evidence="6 7" key="1">
    <citation type="submission" date="2024-07" db="EMBL/GenBank/DDBJ databases">
        <title>Chromosome-level genome assembly of the water stick insect Ranatra chinensis (Heteroptera: Nepidae).</title>
        <authorList>
            <person name="Liu X."/>
        </authorList>
    </citation>
    <scope>NUCLEOTIDE SEQUENCE [LARGE SCALE GENOMIC DNA]</scope>
    <source>
        <strain evidence="6">Cailab_2021Rc</strain>
        <tissue evidence="6">Muscle</tissue>
    </source>
</reference>
<comment type="similarity">
    <text evidence="1">Belongs to the 1-acyl-sn-glycerol-3-phosphate acyltransferase family.</text>
</comment>
<organism evidence="6 7">
    <name type="scientific">Ranatra chinensis</name>
    <dbReference type="NCBI Taxonomy" id="642074"/>
    <lineage>
        <taxon>Eukaryota</taxon>
        <taxon>Metazoa</taxon>
        <taxon>Ecdysozoa</taxon>
        <taxon>Arthropoda</taxon>
        <taxon>Hexapoda</taxon>
        <taxon>Insecta</taxon>
        <taxon>Pterygota</taxon>
        <taxon>Neoptera</taxon>
        <taxon>Paraneoptera</taxon>
        <taxon>Hemiptera</taxon>
        <taxon>Heteroptera</taxon>
        <taxon>Panheteroptera</taxon>
        <taxon>Nepomorpha</taxon>
        <taxon>Nepidae</taxon>
        <taxon>Ranatrinae</taxon>
        <taxon>Ranatra</taxon>
    </lineage>
</organism>
<dbReference type="CDD" id="cd07990">
    <property type="entry name" value="LPLAT_LCLAT1-like"/>
    <property type="match status" value="1"/>
</dbReference>
<keyword evidence="4" id="KW-0812">Transmembrane</keyword>
<keyword evidence="2" id="KW-0808">Transferase</keyword>
<dbReference type="PANTHER" id="PTHR10983:SF16">
    <property type="entry name" value="LYSOCARDIOLIPIN ACYLTRANSFERASE 1"/>
    <property type="match status" value="1"/>
</dbReference>
<feature type="domain" description="Phospholipid/glycerol acyltransferase" evidence="5">
    <location>
        <begin position="81"/>
        <end position="205"/>
    </location>
</feature>
<dbReference type="InterPro" id="IPR032098">
    <property type="entry name" value="Acyltransf_C"/>
</dbReference>
<dbReference type="GO" id="GO:0016746">
    <property type="term" value="F:acyltransferase activity"/>
    <property type="evidence" value="ECO:0007669"/>
    <property type="project" value="UniProtKB-KW"/>
</dbReference>
<dbReference type="PANTHER" id="PTHR10983">
    <property type="entry name" value="1-ACYLGLYCEROL-3-PHOSPHATE ACYLTRANSFERASE-RELATED"/>
    <property type="match status" value="1"/>
</dbReference>
<dbReference type="Proteomes" id="UP001558652">
    <property type="component" value="Unassembled WGS sequence"/>
</dbReference>
<feature type="transmembrane region" description="Helical" evidence="4">
    <location>
        <begin position="12"/>
        <end position="35"/>
    </location>
</feature>
<evidence type="ECO:0000256" key="2">
    <source>
        <dbReference type="ARBA" id="ARBA00022679"/>
    </source>
</evidence>
<dbReference type="AlphaFoldDB" id="A0ABD0YQL6"/>
<feature type="transmembrane region" description="Helical" evidence="4">
    <location>
        <begin position="55"/>
        <end position="78"/>
    </location>
</feature>
<keyword evidence="4" id="KW-0472">Membrane</keyword>
<dbReference type="SMART" id="SM00563">
    <property type="entry name" value="PlsC"/>
    <property type="match status" value="1"/>
</dbReference>
<sequence length="372" mass="43694">MKGSLWRGVLYCFLWYMSILCGFIMLCCPMLPILLVNHKAYRHVMDLIFAMWELYPVALMEVLFGTKIVISGDAIYPWERSILVMNHRTRLDWNFLWGAMYYATTPPAHRLKFILKAPIRHTPGPGWVMQMAGFLYIHRRWENDHKLLGNMLDYLRDLGHTYQVLIFPEGTDFTKESILKSNKYADKNNLPHYSRVIHPKTTGFTFLTTKMRSNGHLDAIYDLSVGYPGTLPETEVDVAKGIFPEQVHFHIKRYPTEEVPVNEGDLKEWLCLLWKEKEDRLIEFYKTGNFTPGNNKKSRRAPMSNSLHLSILFWTSLILVTLYLLFFSRIVQIWTIVNFIIFITLSFASEGLQHVEAMWYRIKQTQIVKKIK</sequence>
<comment type="caution">
    <text evidence="6">The sequence shown here is derived from an EMBL/GenBank/DDBJ whole genome shotgun (WGS) entry which is preliminary data.</text>
</comment>
<accession>A0ABD0YQL6</accession>
<dbReference type="Pfam" id="PF01553">
    <property type="entry name" value="Acyltransferase"/>
    <property type="match status" value="1"/>
</dbReference>
<feature type="transmembrane region" description="Helical" evidence="4">
    <location>
        <begin position="306"/>
        <end position="327"/>
    </location>
</feature>
<evidence type="ECO:0000259" key="5">
    <source>
        <dbReference type="SMART" id="SM00563"/>
    </source>
</evidence>
<keyword evidence="3" id="KW-0012">Acyltransferase</keyword>
<name>A0ABD0YQL6_9HEMI</name>
<evidence type="ECO:0000256" key="4">
    <source>
        <dbReference type="SAM" id="Phobius"/>
    </source>
</evidence>
<keyword evidence="7" id="KW-1185">Reference proteome</keyword>
<feature type="transmembrane region" description="Helical" evidence="4">
    <location>
        <begin position="333"/>
        <end position="352"/>
    </location>
</feature>
<keyword evidence="4" id="KW-1133">Transmembrane helix</keyword>
<evidence type="ECO:0000256" key="1">
    <source>
        <dbReference type="ARBA" id="ARBA00008655"/>
    </source>
</evidence>
<dbReference type="Pfam" id="PF16076">
    <property type="entry name" value="Acyltransf_C"/>
    <property type="match status" value="1"/>
</dbReference>
<protein>
    <recommendedName>
        <fullName evidence="5">Phospholipid/glycerol acyltransferase domain-containing protein</fullName>
    </recommendedName>
</protein>